<feature type="domain" description="Flagellar hook-associated protein 2 C-terminal" evidence="7">
    <location>
        <begin position="227"/>
        <end position="444"/>
    </location>
</feature>
<keyword evidence="3" id="KW-0175">Coiled coil</keyword>
<dbReference type="InterPro" id="IPR003481">
    <property type="entry name" value="FliD_N"/>
</dbReference>
<dbReference type="AlphaFoldDB" id="A0A432ZPR8"/>
<dbReference type="GO" id="GO:0005576">
    <property type="term" value="C:extracellular region"/>
    <property type="evidence" value="ECO:0007669"/>
    <property type="project" value="UniProtKB-SubCell"/>
</dbReference>
<keyword evidence="8" id="KW-0969">Cilium</keyword>
<dbReference type="Pfam" id="PF07195">
    <property type="entry name" value="FliD_C"/>
    <property type="match status" value="1"/>
</dbReference>
<dbReference type="Proteomes" id="UP000287996">
    <property type="component" value="Unassembled WGS sequence"/>
</dbReference>
<dbReference type="PANTHER" id="PTHR30288:SF0">
    <property type="entry name" value="FLAGELLAR HOOK-ASSOCIATED PROTEIN 2"/>
    <property type="match status" value="1"/>
</dbReference>
<dbReference type="InterPro" id="IPR010810">
    <property type="entry name" value="Flagellin_hook_IN_motif"/>
</dbReference>
<keyword evidence="8" id="KW-0282">Flagellum</keyword>
<keyword evidence="8" id="KW-0966">Cell projection</keyword>
<dbReference type="Pfam" id="PF02465">
    <property type="entry name" value="FliD_N"/>
    <property type="match status" value="1"/>
</dbReference>
<dbReference type="PANTHER" id="PTHR30288">
    <property type="entry name" value="FLAGELLAR CAP/ASSEMBLY PROTEIN FLID"/>
    <property type="match status" value="1"/>
</dbReference>
<comment type="similarity">
    <text evidence="1 5">Belongs to the FliD family.</text>
</comment>
<comment type="caution">
    <text evidence="8">The sequence shown here is derived from an EMBL/GenBank/DDBJ whole genome shotgun (WGS) entry which is preliminary data.</text>
</comment>
<protein>
    <recommendedName>
        <fullName evidence="5">Flagellar hook-associated protein 2</fullName>
        <shortName evidence="5">HAP2</shortName>
    </recommendedName>
    <alternativeName>
        <fullName evidence="5">Flagellar cap protein</fullName>
    </alternativeName>
</protein>
<keyword evidence="4 5" id="KW-0975">Bacterial flagellum</keyword>
<accession>A0A432ZPR8</accession>
<comment type="subcellular location">
    <subcellularLocation>
        <location evidence="5">Secreted</location>
    </subcellularLocation>
    <subcellularLocation>
        <location evidence="5">Bacterial flagellum</location>
    </subcellularLocation>
</comment>
<proteinExistence type="inferred from homology"/>
<dbReference type="GO" id="GO:0007155">
    <property type="term" value="P:cell adhesion"/>
    <property type="evidence" value="ECO:0007669"/>
    <property type="project" value="InterPro"/>
</dbReference>
<dbReference type="GO" id="GO:0009424">
    <property type="term" value="C:bacterial-type flagellum hook"/>
    <property type="evidence" value="ECO:0007669"/>
    <property type="project" value="UniProtKB-UniRule"/>
</dbReference>
<gene>
    <name evidence="8" type="ORF">CWI84_09375</name>
</gene>
<sequence length="464" mass="48868">MPLFTSAGVGSGLDLEAIISSTVAAANQPKQAQFAKLEARYETELSALGAVKSALSKLDDVLAKLSDPEQFQKRVATLTQPDTGDIIRFSSGTDATAGNFDISVDQLAQGSRAVSTAGAFTSSSQVITTANSNLSFSAGGKSFSVAVAANATLEDIRQAINNASDNFGVSANIINTGSEAKLVYTSNVSGSGNDLAVTNDNAELDALSTVANAGGAGGMTIAAADQAQDAIITIDGITATNDSNVFADVIQGSTITAVKESVAGETANVTIARDREGITKLVDEFVSAYNGVVDIMDKATSEGNILQFDSTMRGLQRQMVDALSSTVGTSAFQSMFDVGLSLNKDGKLEKSNLVRSFDEALDKDYNAVADIFSSSGGIATKFSSLLDNYIESNGAITFREEDLNQRLDQIDEDRLDHEYRMEQLEARLREKYSGLDVMLAQMKSTQSYLLQQLSNLPGFGGGKE</sequence>
<dbReference type="GO" id="GO:0071973">
    <property type="term" value="P:bacterial-type flagellum-dependent cell motility"/>
    <property type="evidence" value="ECO:0007669"/>
    <property type="project" value="TreeGrafter"/>
</dbReference>
<dbReference type="EMBL" id="PIQH01000008">
    <property type="protein sequence ID" value="RUO79828.1"/>
    <property type="molecule type" value="Genomic_DNA"/>
</dbReference>
<evidence type="ECO:0000256" key="4">
    <source>
        <dbReference type="ARBA" id="ARBA00023143"/>
    </source>
</evidence>
<evidence type="ECO:0000259" key="6">
    <source>
        <dbReference type="Pfam" id="PF02465"/>
    </source>
</evidence>
<keyword evidence="5" id="KW-0964">Secreted</keyword>
<organism evidence="8 9">
    <name type="scientific">Idiomarina tyrosinivorans</name>
    <dbReference type="NCBI Taxonomy" id="1445662"/>
    <lineage>
        <taxon>Bacteria</taxon>
        <taxon>Pseudomonadati</taxon>
        <taxon>Pseudomonadota</taxon>
        <taxon>Gammaproteobacteria</taxon>
        <taxon>Alteromonadales</taxon>
        <taxon>Idiomarinaceae</taxon>
        <taxon>Idiomarina</taxon>
    </lineage>
</organism>
<evidence type="ECO:0000259" key="7">
    <source>
        <dbReference type="Pfam" id="PF07195"/>
    </source>
</evidence>
<dbReference type="OrthoDB" id="9810816at2"/>
<dbReference type="InterPro" id="IPR040026">
    <property type="entry name" value="FliD"/>
</dbReference>
<comment type="function">
    <text evidence="5">Required for morphogenesis and for the elongation of the flagellar filament by facilitating polymerization of the flagellin monomers at the tip of growing filament. Forms a capping structure, which prevents flagellin subunits (transported through the central channel of the flagellum) from leaking out without polymerization at the distal end.</text>
</comment>
<dbReference type="Pfam" id="PF07196">
    <property type="entry name" value="Flagellin_IN"/>
    <property type="match status" value="1"/>
</dbReference>
<evidence type="ECO:0000256" key="5">
    <source>
        <dbReference type="RuleBase" id="RU362066"/>
    </source>
</evidence>
<reference evidence="8 9" key="1">
    <citation type="journal article" date="2011" name="Front. Microbiol.">
        <title>Genomic signatures of strain selection and enhancement in Bacillus atrophaeus var. globigii, a historical biowarfare simulant.</title>
        <authorList>
            <person name="Gibbons H.S."/>
            <person name="Broomall S.M."/>
            <person name="McNew L.A."/>
            <person name="Daligault H."/>
            <person name="Chapman C."/>
            <person name="Bruce D."/>
            <person name="Karavis M."/>
            <person name="Krepps M."/>
            <person name="McGregor P.A."/>
            <person name="Hong C."/>
            <person name="Park K.H."/>
            <person name="Akmal A."/>
            <person name="Feldman A."/>
            <person name="Lin J.S."/>
            <person name="Chang W.E."/>
            <person name="Higgs B.W."/>
            <person name="Demirev P."/>
            <person name="Lindquist J."/>
            <person name="Liem A."/>
            <person name="Fochler E."/>
            <person name="Read T.D."/>
            <person name="Tapia R."/>
            <person name="Johnson S."/>
            <person name="Bishop-Lilly K.A."/>
            <person name="Detter C."/>
            <person name="Han C."/>
            <person name="Sozhamannan S."/>
            <person name="Rosenzweig C.N."/>
            <person name="Skowronski E.W."/>
        </authorList>
    </citation>
    <scope>NUCLEOTIDE SEQUENCE [LARGE SCALE GENOMIC DNA]</scope>
    <source>
        <strain evidence="8 9">CC-PW-9</strain>
    </source>
</reference>
<name>A0A432ZPR8_9GAMM</name>
<dbReference type="InterPro" id="IPR010809">
    <property type="entry name" value="FliD_C"/>
</dbReference>
<keyword evidence="9" id="KW-1185">Reference proteome</keyword>
<evidence type="ECO:0000313" key="9">
    <source>
        <dbReference type="Proteomes" id="UP000287996"/>
    </source>
</evidence>
<dbReference type="RefSeq" id="WP_126842336.1">
    <property type="nucleotide sequence ID" value="NZ_PIQH01000008.1"/>
</dbReference>
<evidence type="ECO:0000256" key="3">
    <source>
        <dbReference type="ARBA" id="ARBA00023054"/>
    </source>
</evidence>
<evidence type="ECO:0000256" key="2">
    <source>
        <dbReference type="ARBA" id="ARBA00011255"/>
    </source>
</evidence>
<feature type="domain" description="Flagellar hook-associated protein 2 N-terminal" evidence="6">
    <location>
        <begin position="11"/>
        <end position="110"/>
    </location>
</feature>
<dbReference type="GO" id="GO:0009421">
    <property type="term" value="C:bacterial-type flagellum filament cap"/>
    <property type="evidence" value="ECO:0007669"/>
    <property type="project" value="InterPro"/>
</dbReference>
<evidence type="ECO:0000256" key="1">
    <source>
        <dbReference type="ARBA" id="ARBA00009764"/>
    </source>
</evidence>
<comment type="subunit">
    <text evidence="2 5">Homopentamer.</text>
</comment>
<evidence type="ECO:0000313" key="8">
    <source>
        <dbReference type="EMBL" id="RUO79828.1"/>
    </source>
</evidence>